<sequence length="75" mass="8756">MRCWDAVTELAEEISANQKSTNTTTPTPLNYQKHPQAIYTSRLLNYSKLPKPKNEENFEKKLEKLTESMSLFYKS</sequence>
<keyword evidence="2" id="KW-1185">Reference proteome</keyword>
<accession>A0A397J599</accession>
<dbReference type="EMBL" id="PQFF01000127">
    <property type="protein sequence ID" value="RHZ80394.1"/>
    <property type="molecule type" value="Genomic_DNA"/>
</dbReference>
<dbReference type="Proteomes" id="UP000266861">
    <property type="component" value="Unassembled WGS sequence"/>
</dbReference>
<proteinExistence type="predicted"/>
<evidence type="ECO:0000313" key="1">
    <source>
        <dbReference type="EMBL" id="RHZ80394.1"/>
    </source>
</evidence>
<name>A0A397J599_9GLOM</name>
<gene>
    <name evidence="1" type="ORF">Glove_136g38</name>
</gene>
<dbReference type="AlphaFoldDB" id="A0A397J599"/>
<organism evidence="1 2">
    <name type="scientific">Diversispora epigaea</name>
    <dbReference type="NCBI Taxonomy" id="1348612"/>
    <lineage>
        <taxon>Eukaryota</taxon>
        <taxon>Fungi</taxon>
        <taxon>Fungi incertae sedis</taxon>
        <taxon>Mucoromycota</taxon>
        <taxon>Glomeromycotina</taxon>
        <taxon>Glomeromycetes</taxon>
        <taxon>Diversisporales</taxon>
        <taxon>Diversisporaceae</taxon>
        <taxon>Diversispora</taxon>
    </lineage>
</organism>
<evidence type="ECO:0000313" key="2">
    <source>
        <dbReference type="Proteomes" id="UP000266861"/>
    </source>
</evidence>
<protein>
    <submittedName>
        <fullName evidence="1">Uncharacterized protein</fullName>
    </submittedName>
</protein>
<reference evidence="1 2" key="1">
    <citation type="submission" date="2018-08" db="EMBL/GenBank/DDBJ databases">
        <title>Genome and evolution of the arbuscular mycorrhizal fungus Diversispora epigaea (formerly Glomus versiforme) and its bacterial endosymbionts.</title>
        <authorList>
            <person name="Sun X."/>
            <person name="Fei Z."/>
            <person name="Harrison M."/>
        </authorList>
    </citation>
    <scope>NUCLEOTIDE SEQUENCE [LARGE SCALE GENOMIC DNA]</scope>
    <source>
        <strain evidence="1 2">IT104</strain>
    </source>
</reference>
<comment type="caution">
    <text evidence="1">The sequence shown here is derived from an EMBL/GenBank/DDBJ whole genome shotgun (WGS) entry which is preliminary data.</text>
</comment>